<evidence type="ECO:0000313" key="2">
    <source>
        <dbReference type="Proteomes" id="UP000324575"/>
    </source>
</evidence>
<proteinExistence type="predicted"/>
<protein>
    <submittedName>
        <fullName evidence="1">Uncharacterized protein</fullName>
    </submittedName>
</protein>
<organism evidence="1 2">
    <name type="scientific">Candidatus Ordinivivax streblomastigis</name>
    <dbReference type="NCBI Taxonomy" id="2540710"/>
    <lineage>
        <taxon>Bacteria</taxon>
        <taxon>Pseudomonadati</taxon>
        <taxon>Bacteroidota</taxon>
        <taxon>Bacteroidia</taxon>
        <taxon>Bacteroidales</taxon>
        <taxon>Candidatus Ordinivivax</taxon>
    </lineage>
</organism>
<dbReference type="AlphaFoldDB" id="A0A5M8P0E7"/>
<gene>
    <name evidence="1" type="ORF">EZS26_001993</name>
</gene>
<reference evidence="1 2" key="1">
    <citation type="submission" date="2019-03" db="EMBL/GenBank/DDBJ databases">
        <title>Single cell metagenomics reveals metabolic interactions within the superorganism composed of flagellate Streblomastix strix and complex community of Bacteroidetes bacteria on its surface.</title>
        <authorList>
            <person name="Treitli S.C."/>
            <person name="Kolisko M."/>
            <person name="Husnik F."/>
            <person name="Keeling P."/>
            <person name="Hampl V."/>
        </authorList>
    </citation>
    <scope>NUCLEOTIDE SEQUENCE [LARGE SCALE GENOMIC DNA]</scope>
    <source>
        <strain evidence="1">St1</strain>
    </source>
</reference>
<evidence type="ECO:0000313" key="1">
    <source>
        <dbReference type="EMBL" id="KAA6301830.1"/>
    </source>
</evidence>
<comment type="caution">
    <text evidence="1">The sequence shown here is derived from an EMBL/GenBank/DDBJ whole genome shotgun (WGS) entry which is preliminary data.</text>
</comment>
<accession>A0A5M8P0E7</accession>
<dbReference type="Proteomes" id="UP000324575">
    <property type="component" value="Unassembled WGS sequence"/>
</dbReference>
<dbReference type="EMBL" id="SNRX01000013">
    <property type="protein sequence ID" value="KAA6301830.1"/>
    <property type="molecule type" value="Genomic_DNA"/>
</dbReference>
<name>A0A5M8P0E7_9BACT</name>
<sequence>MKSDKQNIVFHPVDTQTILNLPYASAGIKAGFPSPAQDYMDISIVLSPVRRRPKIWAYPWVNRFTKSRIK</sequence>